<dbReference type="InterPro" id="IPR002110">
    <property type="entry name" value="Ankyrin_rpt"/>
</dbReference>
<name>A0A091DAE9_FUKDA</name>
<feature type="region of interest" description="Disordered" evidence="4">
    <location>
        <begin position="611"/>
        <end position="647"/>
    </location>
</feature>
<feature type="repeat" description="ANK" evidence="2">
    <location>
        <begin position="167"/>
        <end position="199"/>
    </location>
</feature>
<dbReference type="InterPro" id="IPR021885">
    <property type="entry name" value="DUF3496"/>
</dbReference>
<dbReference type="Gene3D" id="1.20.120.330">
    <property type="entry name" value="Nucleotidyltransferases domain 2"/>
    <property type="match status" value="1"/>
</dbReference>
<feature type="repeat" description="ANK" evidence="2">
    <location>
        <begin position="134"/>
        <end position="166"/>
    </location>
</feature>
<dbReference type="PANTHER" id="PTHR24147">
    <property type="entry name" value="ANKYRIN REPEAT DOMAIN 36-RELATED"/>
    <property type="match status" value="1"/>
</dbReference>
<feature type="domain" description="DUF3496" evidence="5">
    <location>
        <begin position="1471"/>
        <end position="1577"/>
    </location>
</feature>
<keyword evidence="8" id="KW-1185">Reference proteome</keyword>
<evidence type="ECO:0000313" key="8">
    <source>
        <dbReference type="Proteomes" id="UP000028990"/>
    </source>
</evidence>
<gene>
    <name evidence="7" type="ORF">H920_18830</name>
</gene>
<keyword evidence="2" id="KW-0040">ANK repeat</keyword>
<feature type="region of interest" description="Disordered" evidence="4">
    <location>
        <begin position="318"/>
        <end position="340"/>
    </location>
</feature>
<feature type="coiled-coil region" evidence="3">
    <location>
        <begin position="997"/>
        <end position="1311"/>
    </location>
</feature>
<evidence type="ECO:0000256" key="2">
    <source>
        <dbReference type="PROSITE-ProRule" id="PRU00023"/>
    </source>
</evidence>
<evidence type="ECO:0000259" key="5">
    <source>
        <dbReference type="Pfam" id="PF12001"/>
    </source>
</evidence>
<dbReference type="Pfam" id="PF12001">
    <property type="entry name" value="DUF3496"/>
    <property type="match status" value="1"/>
</dbReference>
<protein>
    <submittedName>
        <fullName evidence="7">Ankyrin repeat domain-containing protein 26</fullName>
    </submittedName>
</protein>
<dbReference type="InterPro" id="IPR039497">
    <property type="entry name" value="CC144C-like_CC_dom"/>
</dbReference>
<dbReference type="Proteomes" id="UP000028990">
    <property type="component" value="Unassembled WGS sequence"/>
</dbReference>
<feature type="region of interest" description="Disordered" evidence="4">
    <location>
        <begin position="211"/>
        <end position="249"/>
    </location>
</feature>
<dbReference type="PROSITE" id="PS50297">
    <property type="entry name" value="ANK_REP_REGION"/>
    <property type="match status" value="3"/>
</dbReference>
<dbReference type="Pfam" id="PF14915">
    <property type="entry name" value="CCDC144C"/>
    <property type="match status" value="1"/>
</dbReference>
<keyword evidence="1 3" id="KW-0175">Coiled coil</keyword>
<reference evidence="7 8" key="1">
    <citation type="submission" date="2013-11" db="EMBL/GenBank/DDBJ databases">
        <title>The Damaraland mole rat (Fukomys damarensis) genome and evolution of African mole rats.</title>
        <authorList>
            <person name="Gladyshev V.N."/>
            <person name="Fang X."/>
        </authorList>
    </citation>
    <scope>NUCLEOTIDE SEQUENCE [LARGE SCALE GENOMIC DNA]</scope>
    <source>
        <tissue evidence="7">Liver</tissue>
    </source>
</reference>
<feature type="coiled-coil region" evidence="3">
    <location>
        <begin position="863"/>
        <end position="897"/>
    </location>
</feature>
<feature type="coiled-coil region" evidence="3">
    <location>
        <begin position="1471"/>
        <end position="1540"/>
    </location>
</feature>
<evidence type="ECO:0000259" key="6">
    <source>
        <dbReference type="Pfam" id="PF14915"/>
    </source>
</evidence>
<feature type="compositionally biased region" description="Basic and acidic residues" evidence="4">
    <location>
        <begin position="613"/>
        <end position="636"/>
    </location>
</feature>
<feature type="domain" description="CCDC144C-like coiled-coil" evidence="6">
    <location>
        <begin position="751"/>
        <end position="1221"/>
    </location>
</feature>
<sequence length="1733" mass="198854">MRRVFGLGSRGQAPSGPAGVQGSSGGPRPRVGVRAVGKLHKAASTGDAARVQHLLILGKSGINDRDKKYRTALHFACAYGHPEVVTLLVERKCDIDACDSENSTALIKAVQCHQEECVTILLEHGANPNVADASGNTALHYAVYCENSSIAAKLLSHHANTEAKNKDDLTPHLLAVREKRQQVAELLIKKEANIHAVDKPERHIFEYEDKRLKNSQNSHPVDESSEDYSLTRFSNKPGSDSWPTSDDDDYNFDNKNVPKINITELWAAAQQSRKNQTKYGIGEAGNRTLLKDNISVSKNKDVVETLPKTSINVQNFSQSSFISPSPDTKEEATESEIRKEENGTCVIKNASQEQTNDSLTQVDAGRKKYKSDMMFALGLGEDDESPWDSESLSENLPQKSVDHLSGPADKKGKHRGNRQVEDVIYIPSCINGSRNFKIAKLEDTGNVGIPVAHKESAEECLHLKPAIERKSTVLNKAVAMEDLWTCNSEEPEEEQKRLDGCENSHEQVEGNRKQIHNDMEVSENEFSGIVTTTNGDDGFIQQRKNGKNDNQQFPIKENEEHDSSGPALPVREIKKNENEQWSSTESMISPVFEEANSLPGGLLQVKGSYSLHDSNENEERSIKKTSNENSKVKEQIDGVNDFDDLSQSSETASEDCELLYPKYENILLLFEQLRMECKDSVSVLKIWDAVHSYKTSIELKKDHDELLMGKIKKLENKVRRLQKELTEIKEVKSQLEHEKLHREGELGKLRFALQQEEEKRRNVHQCYEKIKEQLRKKEEQYYQEVEAKQQLEISLRTLDIELKTVRNKLHQVLEEQNDTLRQLSQEQNSRMLKDAILANHLCEQKEIETAPEKISPEISVSHEEDLLHKNHRLQDENARLRLEIDAIKNQNQAKEKKYLEDIELAHKKNDDLQRTVKLNEETIFQCNGQLNSLTVENTMLNSKLENEKQIKERLEAETESYCSRLAAAVQDYDESQTSKRDVELAFQRARDEWFRLQDKLNFDLSNLKDNNEMLSQQLSKAERKFNSLEIELHHARDALREKTSVLEQVQRDLKQTQCQMKEIKHMYQNEQGKVNKYMGKQESIEERLSQLQSENALLRQQLDDAHNKVDFKEKTVINIQDQFHGIVKTLQGESKKQSLILEDRNKELIDECNHLKERIYQYEKEKAEKEGVVRQLQQELADTLKKQSMSEASLEISSLYRINLEDETRDLKKNLSQIRSQLEEEQNRHTQAAQCAEKLQQHLQKLELENSRLKVKVKKQAGKTEQLQKHLLSTNLSEGDKEQLKKLTELTESLEFTLDQEKKKNGELQKELIGFKKLLKMTKTKLNEQENGDFHADLKSNELDIPINMLIHKVDDLAAKLETASSKCLHLDKNNDFLQQELLSMKNIEKKCETLEKNEKKLEQEVVKMRSHLEKSVVEHSQIEQYKQEIEERARRDLVEKLRQVNLFLQTQAASQENLQQLRETNNASMRSQMELRIRDLESEVSKMKIQEETNKVQLEKYRQHYLEELNTRKSLSSKLNKANERLEEANTKLLVEKQQNRSLLSTVSTRPVLECPCFGNLNHSVVFQRSFLPRENLVVPLLNPQPSNNSMESYLTKNCDNCMNLLMYVDIRSTVPRFSIFQVNEKESIDIKISHHLIAAAMRKLVYLFSLAQHPTSCVSPETQLHAKAVPEKEATAASPLHGYSLKSSWRSQTIGAHKLLLDKFCFKAPVIDFVIGLPLASRGVLRFLSME</sequence>
<dbReference type="STRING" id="885580.ENSFDAP00000004054"/>
<organism evidence="7 8">
    <name type="scientific">Fukomys damarensis</name>
    <name type="common">Damaraland mole rat</name>
    <name type="synonym">Cryptomys damarensis</name>
    <dbReference type="NCBI Taxonomy" id="885580"/>
    <lineage>
        <taxon>Eukaryota</taxon>
        <taxon>Metazoa</taxon>
        <taxon>Chordata</taxon>
        <taxon>Craniata</taxon>
        <taxon>Vertebrata</taxon>
        <taxon>Euteleostomi</taxon>
        <taxon>Mammalia</taxon>
        <taxon>Eutheria</taxon>
        <taxon>Euarchontoglires</taxon>
        <taxon>Glires</taxon>
        <taxon>Rodentia</taxon>
        <taxon>Hystricomorpha</taxon>
        <taxon>Bathyergidae</taxon>
        <taxon>Fukomys</taxon>
    </lineage>
</organism>
<feature type="repeat" description="ANK" evidence="2">
    <location>
        <begin position="101"/>
        <end position="133"/>
    </location>
</feature>
<dbReference type="eggNOG" id="ENOG502QR0R">
    <property type="taxonomic scope" value="Eukaryota"/>
</dbReference>
<evidence type="ECO:0000256" key="3">
    <source>
        <dbReference type="SAM" id="Coils"/>
    </source>
</evidence>
<dbReference type="SUPFAM" id="SSF48403">
    <property type="entry name" value="Ankyrin repeat"/>
    <property type="match status" value="1"/>
</dbReference>
<dbReference type="EMBL" id="KN124891">
    <property type="protein sequence ID" value="KFO19786.1"/>
    <property type="molecule type" value="Genomic_DNA"/>
</dbReference>
<dbReference type="Pfam" id="PF12796">
    <property type="entry name" value="Ank_2"/>
    <property type="match status" value="1"/>
</dbReference>
<dbReference type="SMART" id="SM00248">
    <property type="entry name" value="ANK"/>
    <property type="match status" value="4"/>
</dbReference>
<proteinExistence type="predicted"/>
<evidence type="ECO:0000256" key="1">
    <source>
        <dbReference type="ARBA" id="ARBA00023054"/>
    </source>
</evidence>
<feature type="compositionally biased region" description="Polar residues" evidence="4">
    <location>
        <begin position="388"/>
        <end position="398"/>
    </location>
</feature>
<feature type="coiled-coil region" evidence="3">
    <location>
        <begin position="704"/>
        <end position="830"/>
    </location>
</feature>
<dbReference type="InterPro" id="IPR050657">
    <property type="entry name" value="Ankyrin_repeat_domain"/>
</dbReference>
<dbReference type="InterPro" id="IPR036770">
    <property type="entry name" value="Ankyrin_rpt-contain_sf"/>
</dbReference>
<feature type="coiled-coil region" evidence="3">
    <location>
        <begin position="937"/>
        <end position="964"/>
    </location>
</feature>
<feature type="compositionally biased region" description="Polar residues" evidence="4">
    <location>
        <begin position="227"/>
        <end position="244"/>
    </location>
</feature>
<evidence type="ECO:0000256" key="4">
    <source>
        <dbReference type="SAM" id="MobiDB-lite"/>
    </source>
</evidence>
<feature type="region of interest" description="Disordered" evidence="4">
    <location>
        <begin position="380"/>
        <end position="416"/>
    </location>
</feature>
<dbReference type="Gene3D" id="1.25.40.20">
    <property type="entry name" value="Ankyrin repeat-containing domain"/>
    <property type="match status" value="2"/>
</dbReference>
<evidence type="ECO:0000313" key="7">
    <source>
        <dbReference type="EMBL" id="KFO19786.1"/>
    </source>
</evidence>
<feature type="coiled-coil region" evidence="3">
    <location>
        <begin position="1378"/>
        <end position="1412"/>
    </location>
</feature>
<feature type="region of interest" description="Disordered" evidence="4">
    <location>
        <begin position="538"/>
        <end position="572"/>
    </location>
</feature>
<feature type="compositionally biased region" description="Basic and acidic residues" evidence="4">
    <location>
        <begin position="327"/>
        <end position="340"/>
    </location>
</feature>
<feature type="repeat" description="ANK" evidence="2">
    <location>
        <begin position="68"/>
        <end position="100"/>
    </location>
</feature>
<accession>A0A091DAE9</accession>
<dbReference type="Pfam" id="PF00023">
    <property type="entry name" value="Ank"/>
    <property type="match status" value="1"/>
</dbReference>
<dbReference type="PANTHER" id="PTHR24147:SF60">
    <property type="entry name" value="ANKYRIN REPEAT DOMAIN-CONTAINING PROTEIN 26-RELATED"/>
    <property type="match status" value="1"/>
</dbReference>
<dbReference type="PROSITE" id="PS50088">
    <property type="entry name" value="ANK_REPEAT"/>
    <property type="match status" value="4"/>
</dbReference>
<feature type="region of interest" description="Disordered" evidence="4">
    <location>
        <begin position="1"/>
        <end position="32"/>
    </location>
</feature>